<keyword evidence="1" id="KW-1133">Transmembrane helix</keyword>
<protein>
    <submittedName>
        <fullName evidence="2">Uncharacterized protein</fullName>
    </submittedName>
</protein>
<dbReference type="Proteomes" id="UP000008553">
    <property type="component" value="Unassembled WGS sequence"/>
</dbReference>
<comment type="caution">
    <text evidence="2">The sequence shown here is derived from an EMBL/GenBank/DDBJ whole genome shotgun (WGS) entry which is preliminary data.</text>
</comment>
<reference evidence="2 3" key="1">
    <citation type="journal article" date="2002" name="Nature">
        <title>Genome sequence and comparative analysis of the model rodent malaria parasite Plasmodium yoelii yoelii.</title>
        <authorList>
            <person name="Carlton J.M."/>
            <person name="Angiuoli S.V."/>
            <person name="Suh B.B."/>
            <person name="Kooij T.W."/>
            <person name="Pertea M."/>
            <person name="Silva J.C."/>
            <person name="Ermolaeva M.D."/>
            <person name="Allen J.E."/>
            <person name="Selengut J.D."/>
            <person name="Koo H.L."/>
            <person name="Peterson J.D."/>
            <person name="Pop M."/>
            <person name="Kosack D.S."/>
            <person name="Shumway M.F."/>
            <person name="Bidwell S.L."/>
            <person name="Shallom S.J."/>
            <person name="van Aken S.E."/>
            <person name="Riedmuller S.B."/>
            <person name="Feldblyum T.V."/>
            <person name="Cho J.K."/>
            <person name="Quackenbush J."/>
            <person name="Sedegah M."/>
            <person name="Shoaibi A."/>
            <person name="Cummings L.M."/>
            <person name="Florens L."/>
            <person name="Yates J.R."/>
            <person name="Raine J.D."/>
            <person name="Sinden R.E."/>
            <person name="Harris M.A."/>
            <person name="Cunningham D.A."/>
            <person name="Preiser P.R."/>
            <person name="Bergman L.W."/>
            <person name="Vaidya A.B."/>
            <person name="van Lin L.H."/>
            <person name="Janse C.J."/>
            <person name="Waters A.P."/>
            <person name="Smith H.O."/>
            <person name="White O.R."/>
            <person name="Salzberg S.L."/>
            <person name="Venter J.C."/>
            <person name="Fraser C.M."/>
            <person name="Hoffman S.L."/>
            <person name="Gardner M.J."/>
            <person name="Carucci D.J."/>
        </authorList>
    </citation>
    <scope>NUCLEOTIDE SEQUENCE [LARGE SCALE GENOMIC DNA]</scope>
    <source>
        <strain evidence="2 3">17XNL</strain>
    </source>
</reference>
<dbReference type="PaxDb" id="73239-Q7REY8"/>
<organism evidence="2 3">
    <name type="scientific">Plasmodium yoelii yoelii</name>
    <dbReference type="NCBI Taxonomy" id="73239"/>
    <lineage>
        <taxon>Eukaryota</taxon>
        <taxon>Sar</taxon>
        <taxon>Alveolata</taxon>
        <taxon>Apicomplexa</taxon>
        <taxon>Aconoidasida</taxon>
        <taxon>Haemosporida</taxon>
        <taxon>Plasmodiidae</taxon>
        <taxon>Plasmodium</taxon>
        <taxon>Plasmodium (Vinckeia)</taxon>
    </lineage>
</organism>
<proteinExistence type="predicted"/>
<keyword evidence="3" id="KW-1185">Reference proteome</keyword>
<gene>
    <name evidence="2" type="ORF">PY04925</name>
</gene>
<evidence type="ECO:0000256" key="1">
    <source>
        <dbReference type="SAM" id="Phobius"/>
    </source>
</evidence>
<keyword evidence="1" id="KW-0472">Membrane</keyword>
<name>Q7REY8_PLAYO</name>
<evidence type="ECO:0000313" key="2">
    <source>
        <dbReference type="EMBL" id="EAA16867.1"/>
    </source>
</evidence>
<sequence length="56" mass="6874">MYMNICANLYIQCIYIIYVCNIFYLLFVENKIKINKKTEKEKKKNKSKAMRKRDCE</sequence>
<accession>Q7REY8</accession>
<dbReference type="EMBL" id="AABL01001530">
    <property type="protein sequence ID" value="EAA16867.1"/>
    <property type="molecule type" value="Genomic_DNA"/>
</dbReference>
<dbReference type="AlphaFoldDB" id="Q7REY8"/>
<dbReference type="InParanoid" id="Q7REY8"/>
<evidence type="ECO:0000313" key="3">
    <source>
        <dbReference type="Proteomes" id="UP000008553"/>
    </source>
</evidence>
<feature type="transmembrane region" description="Helical" evidence="1">
    <location>
        <begin position="7"/>
        <end position="27"/>
    </location>
</feature>
<keyword evidence="1" id="KW-0812">Transmembrane</keyword>